<dbReference type="SUPFAM" id="SSF88723">
    <property type="entry name" value="PIN domain-like"/>
    <property type="match status" value="1"/>
</dbReference>
<evidence type="ECO:0000313" key="3">
    <source>
        <dbReference type="Proteomes" id="UP000231162"/>
    </source>
</evidence>
<feature type="domain" description="PIN" evidence="1">
    <location>
        <begin position="7"/>
        <end position="117"/>
    </location>
</feature>
<gene>
    <name evidence="2" type="ORF">COT79_01455</name>
</gene>
<dbReference type="InterPro" id="IPR029060">
    <property type="entry name" value="PIN-like_dom_sf"/>
</dbReference>
<evidence type="ECO:0000259" key="1">
    <source>
        <dbReference type="Pfam" id="PF13470"/>
    </source>
</evidence>
<protein>
    <recommendedName>
        <fullName evidence="1">PIN domain-containing protein</fullName>
    </recommendedName>
</protein>
<reference evidence="3" key="1">
    <citation type="submission" date="2017-09" db="EMBL/GenBank/DDBJ databases">
        <title>Depth-based differentiation of microbial function through sediment-hosted aquifers and enrichment of novel symbionts in the deep terrestrial subsurface.</title>
        <authorList>
            <person name="Probst A.J."/>
            <person name="Ladd B."/>
            <person name="Jarett J.K."/>
            <person name="Geller-Mcgrath D.E."/>
            <person name="Sieber C.M.K."/>
            <person name="Emerson J.B."/>
            <person name="Anantharaman K."/>
            <person name="Thomas B.C."/>
            <person name="Malmstrom R."/>
            <person name="Stieglmeier M."/>
            <person name="Klingl A."/>
            <person name="Woyke T."/>
            <person name="Ryan C.M."/>
            <person name="Banfield J.F."/>
        </authorList>
    </citation>
    <scope>NUCLEOTIDE SEQUENCE [LARGE SCALE GENOMIC DNA]</scope>
</reference>
<sequence length="143" mass="15871">MVTNKLKVVLDSSVILAGLFNTEGGSGSLLYAAELGLVKAYTSSDIITEVSRNILQKGNNQLHEVFQGLIKKNTFELVPSPKPEDLKRATQFVVKKDIAILAICFKLPIDCFVTLDQKDFGDLMKDSPFHFQVVTPEMILKQI</sequence>
<evidence type="ECO:0000313" key="2">
    <source>
        <dbReference type="EMBL" id="PIS07044.1"/>
    </source>
</evidence>
<dbReference type="AlphaFoldDB" id="A0A2M6R8T8"/>
<proteinExistence type="predicted"/>
<dbReference type="InterPro" id="IPR002716">
    <property type="entry name" value="PIN_dom"/>
</dbReference>
<organism evidence="2 3">
    <name type="scientific">Candidatus Berkelbacteria bacterium CG10_big_fil_rev_8_21_14_0_10_43_14</name>
    <dbReference type="NCBI Taxonomy" id="1974515"/>
    <lineage>
        <taxon>Bacteria</taxon>
        <taxon>Candidatus Berkelbacteria</taxon>
    </lineage>
</organism>
<comment type="caution">
    <text evidence="2">The sequence shown here is derived from an EMBL/GenBank/DDBJ whole genome shotgun (WGS) entry which is preliminary data.</text>
</comment>
<dbReference type="Proteomes" id="UP000231162">
    <property type="component" value="Unassembled WGS sequence"/>
</dbReference>
<name>A0A2M6R8T8_9BACT</name>
<dbReference type="EMBL" id="PEZX01000022">
    <property type="protein sequence ID" value="PIS07044.1"/>
    <property type="molecule type" value="Genomic_DNA"/>
</dbReference>
<dbReference type="Gene3D" id="3.40.50.1010">
    <property type="entry name" value="5'-nuclease"/>
    <property type="match status" value="1"/>
</dbReference>
<dbReference type="Pfam" id="PF13470">
    <property type="entry name" value="PIN_3"/>
    <property type="match status" value="1"/>
</dbReference>
<accession>A0A2M6R8T8</accession>